<evidence type="ECO:0000256" key="1">
    <source>
        <dbReference type="SAM" id="MobiDB-lite"/>
    </source>
</evidence>
<comment type="caution">
    <text evidence="2">The sequence shown here is derived from an EMBL/GenBank/DDBJ whole genome shotgun (WGS) entry which is preliminary data.</text>
</comment>
<reference evidence="2 3" key="1">
    <citation type="submission" date="2012-08" db="EMBL/GenBank/DDBJ databases">
        <title>The Genome Sequence of Turicella otitidis ATCC 51513.</title>
        <authorList>
            <consortium name="The Broad Institute Genome Sequencing Platform"/>
            <person name="Earl A."/>
            <person name="Ward D."/>
            <person name="Feldgarden M."/>
            <person name="Gevers D."/>
            <person name="Huys G."/>
            <person name="Walker B."/>
            <person name="Young S.K."/>
            <person name="Zeng Q."/>
            <person name="Gargeya S."/>
            <person name="Fitzgerald M."/>
            <person name="Haas B."/>
            <person name="Abouelleil A."/>
            <person name="Alvarado L."/>
            <person name="Arachchi H.M."/>
            <person name="Berlin A.M."/>
            <person name="Chapman S.B."/>
            <person name="Goldberg J."/>
            <person name="Griggs A."/>
            <person name="Gujja S."/>
            <person name="Hansen M."/>
            <person name="Howarth C."/>
            <person name="Imamovic A."/>
            <person name="Larimer J."/>
            <person name="McCowen C."/>
            <person name="Montmayeur A."/>
            <person name="Murphy C."/>
            <person name="Neiman D."/>
            <person name="Pearson M."/>
            <person name="Priest M."/>
            <person name="Roberts A."/>
            <person name="Saif S."/>
            <person name="Shea T."/>
            <person name="Sisk P."/>
            <person name="Sykes S."/>
            <person name="Wortman J."/>
            <person name="Nusbaum C."/>
            <person name="Birren B."/>
        </authorList>
    </citation>
    <scope>NUCLEOTIDE SEQUENCE [LARGE SCALE GENOMIC DNA]</scope>
    <source>
        <strain evidence="2 3">ATCC 51513</strain>
    </source>
</reference>
<proteinExistence type="predicted"/>
<feature type="compositionally biased region" description="Acidic residues" evidence="1">
    <location>
        <begin position="65"/>
        <end position="76"/>
    </location>
</feature>
<accession>K0YP91</accession>
<organism evidence="2 3">
    <name type="scientific">Corynebacterium otitidis ATCC 51513</name>
    <dbReference type="NCBI Taxonomy" id="883169"/>
    <lineage>
        <taxon>Bacteria</taxon>
        <taxon>Bacillati</taxon>
        <taxon>Actinomycetota</taxon>
        <taxon>Actinomycetes</taxon>
        <taxon>Mycobacteriales</taxon>
        <taxon>Corynebacteriaceae</taxon>
        <taxon>Corynebacterium</taxon>
    </lineage>
</organism>
<feature type="non-terminal residue" evidence="2">
    <location>
        <position position="76"/>
    </location>
</feature>
<sequence length="76" mass="7503">MATFSSRSRASRAIAGLPLRRALVGGTIAAALTATAGITAGIPSFAPTTNAQEQEHGPATNDGLPGDDEGEGDGLP</sequence>
<evidence type="ECO:0000313" key="2">
    <source>
        <dbReference type="EMBL" id="EJZ81374.1"/>
    </source>
</evidence>
<dbReference type="HOGENOM" id="CLU_2677219_0_0_11"/>
<keyword evidence="3" id="KW-1185">Reference proteome</keyword>
<evidence type="ECO:0000313" key="3">
    <source>
        <dbReference type="Proteomes" id="UP000006078"/>
    </source>
</evidence>
<name>K0YP91_9CORY</name>
<dbReference type="EMBL" id="AHAE01000080">
    <property type="protein sequence ID" value="EJZ81374.1"/>
    <property type="molecule type" value="Genomic_DNA"/>
</dbReference>
<dbReference type="AlphaFoldDB" id="K0YP91"/>
<dbReference type="Proteomes" id="UP000006078">
    <property type="component" value="Unassembled WGS sequence"/>
</dbReference>
<dbReference type="RefSeq" id="WP_004601591.1">
    <property type="nucleotide sequence ID" value="NZ_JH815195.1"/>
</dbReference>
<protein>
    <submittedName>
        <fullName evidence="2">Uncharacterized protein</fullName>
    </submittedName>
</protein>
<gene>
    <name evidence="2" type="ORF">HMPREF9719_01701</name>
</gene>
<feature type="region of interest" description="Disordered" evidence="1">
    <location>
        <begin position="41"/>
        <end position="76"/>
    </location>
</feature>